<keyword evidence="5" id="KW-0378">Hydrolase</keyword>
<evidence type="ECO:0000256" key="5">
    <source>
        <dbReference type="ARBA" id="ARBA00022801"/>
    </source>
</evidence>
<gene>
    <name evidence="8" type="primary">purQ</name>
    <name evidence="8" type="ORF">Poly30_31130</name>
</gene>
<keyword evidence="7" id="KW-0315">Glutamine amidotransferase</keyword>
<dbReference type="InterPro" id="IPR010075">
    <property type="entry name" value="PRibForGlyAmidine_synth_PurQ"/>
</dbReference>
<evidence type="ECO:0000256" key="2">
    <source>
        <dbReference type="ARBA" id="ARBA00022598"/>
    </source>
</evidence>
<dbReference type="SMART" id="SM01211">
    <property type="entry name" value="GATase_5"/>
    <property type="match status" value="1"/>
</dbReference>
<evidence type="ECO:0000313" key="8">
    <source>
        <dbReference type="EMBL" id="QDV07587.1"/>
    </source>
</evidence>
<dbReference type="GO" id="GO:0005737">
    <property type="term" value="C:cytoplasm"/>
    <property type="evidence" value="ECO:0007669"/>
    <property type="project" value="TreeGrafter"/>
</dbReference>
<dbReference type="GO" id="GO:0016787">
    <property type="term" value="F:hydrolase activity"/>
    <property type="evidence" value="ECO:0007669"/>
    <property type="project" value="UniProtKB-KW"/>
</dbReference>
<protein>
    <submittedName>
        <fullName evidence="8">Phosphoribosylformylglycinamidine synthase</fullName>
        <ecNumber evidence="8">6.3.5.3</ecNumber>
    </submittedName>
</protein>
<dbReference type="Pfam" id="PF13507">
    <property type="entry name" value="GATase_5"/>
    <property type="match status" value="1"/>
</dbReference>
<dbReference type="SUPFAM" id="SSF52317">
    <property type="entry name" value="Class I glutamine amidotransferase-like"/>
    <property type="match status" value="1"/>
</dbReference>
<keyword evidence="9" id="KW-1185">Reference proteome</keyword>
<dbReference type="EC" id="6.3.5.3" evidence="8"/>
<dbReference type="PANTHER" id="PTHR10099:SF1">
    <property type="entry name" value="PHOSPHORIBOSYLFORMYLGLYCINAMIDINE SYNTHASE"/>
    <property type="match status" value="1"/>
</dbReference>
<evidence type="ECO:0000256" key="7">
    <source>
        <dbReference type="ARBA" id="ARBA00022962"/>
    </source>
</evidence>
<dbReference type="GO" id="GO:0004642">
    <property type="term" value="F:phosphoribosylformylglycinamidine synthase activity"/>
    <property type="evidence" value="ECO:0007669"/>
    <property type="project" value="UniProtKB-EC"/>
</dbReference>
<keyword evidence="4" id="KW-0658">Purine biosynthesis</keyword>
<evidence type="ECO:0000256" key="3">
    <source>
        <dbReference type="ARBA" id="ARBA00022741"/>
    </source>
</evidence>
<dbReference type="GO" id="GO:0006189">
    <property type="term" value="P:'de novo' IMP biosynthetic process"/>
    <property type="evidence" value="ECO:0007669"/>
    <property type="project" value="InterPro"/>
</dbReference>
<evidence type="ECO:0000313" key="9">
    <source>
        <dbReference type="Proteomes" id="UP000320390"/>
    </source>
</evidence>
<dbReference type="OrthoDB" id="9804441at2"/>
<proteinExistence type="predicted"/>
<evidence type="ECO:0000256" key="1">
    <source>
        <dbReference type="ARBA" id="ARBA00022490"/>
    </source>
</evidence>
<keyword evidence="2 8" id="KW-0436">Ligase</keyword>
<reference evidence="8 9" key="1">
    <citation type="submission" date="2019-02" db="EMBL/GenBank/DDBJ databases">
        <title>Deep-cultivation of Planctomycetes and their phenomic and genomic characterization uncovers novel biology.</title>
        <authorList>
            <person name="Wiegand S."/>
            <person name="Jogler M."/>
            <person name="Boedeker C."/>
            <person name="Pinto D."/>
            <person name="Vollmers J."/>
            <person name="Rivas-Marin E."/>
            <person name="Kohn T."/>
            <person name="Peeters S.H."/>
            <person name="Heuer A."/>
            <person name="Rast P."/>
            <person name="Oberbeckmann S."/>
            <person name="Bunk B."/>
            <person name="Jeske O."/>
            <person name="Meyerdierks A."/>
            <person name="Storesund J.E."/>
            <person name="Kallscheuer N."/>
            <person name="Luecker S."/>
            <person name="Lage O.M."/>
            <person name="Pohl T."/>
            <person name="Merkel B.J."/>
            <person name="Hornburger P."/>
            <person name="Mueller R.-W."/>
            <person name="Bruemmer F."/>
            <person name="Labrenz M."/>
            <person name="Spormann A.M."/>
            <person name="Op den Camp H."/>
            <person name="Overmann J."/>
            <person name="Amann R."/>
            <person name="Jetten M.S.M."/>
            <person name="Mascher T."/>
            <person name="Medema M.H."/>
            <person name="Devos D.P."/>
            <person name="Kaster A.-K."/>
            <person name="Ovreas L."/>
            <person name="Rohde M."/>
            <person name="Galperin M.Y."/>
            <person name="Jogler C."/>
        </authorList>
    </citation>
    <scope>NUCLEOTIDE SEQUENCE [LARGE SCALE GENOMIC DNA]</scope>
    <source>
        <strain evidence="8 9">Poly30</strain>
    </source>
</reference>
<accession>A0A518EU21</accession>
<organism evidence="8 9">
    <name type="scientific">Saltatorellus ferox</name>
    <dbReference type="NCBI Taxonomy" id="2528018"/>
    <lineage>
        <taxon>Bacteria</taxon>
        <taxon>Pseudomonadati</taxon>
        <taxon>Planctomycetota</taxon>
        <taxon>Planctomycetia</taxon>
        <taxon>Planctomycetia incertae sedis</taxon>
        <taxon>Saltatorellus</taxon>
    </lineage>
</organism>
<keyword evidence="1" id="KW-0963">Cytoplasm</keyword>
<dbReference type="GO" id="GO:0005524">
    <property type="term" value="F:ATP binding"/>
    <property type="evidence" value="ECO:0007669"/>
    <property type="project" value="UniProtKB-KW"/>
</dbReference>
<dbReference type="PANTHER" id="PTHR10099">
    <property type="entry name" value="PHOSPHORIBOSYLFORMYLGLYCINAMIDINE SYNTHASE"/>
    <property type="match status" value="1"/>
</dbReference>
<keyword evidence="3" id="KW-0547">Nucleotide-binding</keyword>
<name>A0A518EU21_9BACT</name>
<evidence type="ECO:0000256" key="6">
    <source>
        <dbReference type="ARBA" id="ARBA00022840"/>
    </source>
</evidence>
<dbReference type="InterPro" id="IPR029062">
    <property type="entry name" value="Class_I_gatase-like"/>
</dbReference>
<evidence type="ECO:0000256" key="4">
    <source>
        <dbReference type="ARBA" id="ARBA00022755"/>
    </source>
</evidence>
<dbReference type="Gene3D" id="3.40.50.880">
    <property type="match status" value="1"/>
</dbReference>
<dbReference type="PIRSF" id="PIRSF001586">
    <property type="entry name" value="FGAM_synth_I"/>
    <property type="match status" value="1"/>
</dbReference>
<dbReference type="NCBIfam" id="TIGR01737">
    <property type="entry name" value="FGAM_synth_I"/>
    <property type="match status" value="1"/>
</dbReference>
<dbReference type="AlphaFoldDB" id="A0A518EU21"/>
<keyword evidence="6" id="KW-0067">ATP-binding</keyword>
<dbReference type="EMBL" id="CP036434">
    <property type="protein sequence ID" value="QDV07587.1"/>
    <property type="molecule type" value="Genomic_DNA"/>
</dbReference>
<dbReference type="Proteomes" id="UP000320390">
    <property type="component" value="Chromosome"/>
</dbReference>
<dbReference type="RefSeq" id="WP_145198742.1">
    <property type="nucleotide sequence ID" value="NZ_CP036434.1"/>
</dbReference>
<sequence>MTTAQAATSTRPKALVLRGPGTNCEDETLRALRMGGADADLLRTDVAAREPSRLDGYAVLVIAGGFSYGDDLAAGRVWGSSLRSGNGDGGALGGGLGGALKAHVARGGRILGVCNGFQVLVESGLFEPGTTHEERSIALFANASNHYECRWVTLEVQESRCDWLVAGERMPTPVAHGEGRFAVKDDSALERLRSQGQIVLTYVNDKGKAGEPAGYPANPNGAVADIAGICDPTGRVVGLMPHPERNLDPWNHPQWTRLEGSGPRRTEGEGLAFYRALVESASRASL</sequence>